<proteinExistence type="predicted"/>
<feature type="transmembrane region" description="Helical" evidence="2">
    <location>
        <begin position="187"/>
        <end position="205"/>
    </location>
</feature>
<feature type="transmembrane region" description="Helical" evidence="2">
    <location>
        <begin position="383"/>
        <end position="403"/>
    </location>
</feature>
<feature type="transmembrane region" description="Helical" evidence="2">
    <location>
        <begin position="434"/>
        <end position="454"/>
    </location>
</feature>
<evidence type="ECO:0000256" key="1">
    <source>
        <dbReference type="SAM" id="MobiDB-lite"/>
    </source>
</evidence>
<evidence type="ECO:0000256" key="2">
    <source>
        <dbReference type="SAM" id="Phobius"/>
    </source>
</evidence>
<evidence type="ECO:0000313" key="4">
    <source>
        <dbReference type="Proteomes" id="UP000198741"/>
    </source>
</evidence>
<dbReference type="Proteomes" id="UP000198741">
    <property type="component" value="Chromosome I"/>
</dbReference>
<dbReference type="EMBL" id="LT629710">
    <property type="protein sequence ID" value="SDP04917.1"/>
    <property type="molecule type" value="Genomic_DNA"/>
</dbReference>
<reference evidence="3 4" key="1">
    <citation type="submission" date="2016-10" db="EMBL/GenBank/DDBJ databases">
        <authorList>
            <person name="de Groot N.N."/>
        </authorList>
    </citation>
    <scope>NUCLEOTIDE SEQUENCE [LARGE SCALE GENOMIC DNA]</scope>
    <source>
        <strain evidence="4">P4-7,KCTC 19426,CECT 7604</strain>
    </source>
</reference>
<organism evidence="3 4">
    <name type="scientific">Nakamurella panacisegetis</name>
    <dbReference type="NCBI Taxonomy" id="1090615"/>
    <lineage>
        <taxon>Bacteria</taxon>
        <taxon>Bacillati</taxon>
        <taxon>Actinomycetota</taxon>
        <taxon>Actinomycetes</taxon>
        <taxon>Nakamurellales</taxon>
        <taxon>Nakamurellaceae</taxon>
        <taxon>Nakamurella</taxon>
    </lineage>
</organism>
<feature type="region of interest" description="Disordered" evidence="1">
    <location>
        <begin position="15"/>
        <end position="52"/>
    </location>
</feature>
<gene>
    <name evidence="3" type="ORF">SAMN04515671_2793</name>
</gene>
<keyword evidence="2" id="KW-0812">Transmembrane</keyword>
<feature type="transmembrane region" description="Helical" evidence="2">
    <location>
        <begin position="211"/>
        <end position="231"/>
    </location>
</feature>
<feature type="transmembrane region" description="Helical" evidence="2">
    <location>
        <begin position="261"/>
        <end position="277"/>
    </location>
</feature>
<evidence type="ECO:0000313" key="3">
    <source>
        <dbReference type="EMBL" id="SDP04917.1"/>
    </source>
</evidence>
<accession>A0A1H0PIN5</accession>
<protein>
    <recommendedName>
        <fullName evidence="5">4-amino-4-deoxy-L-arabinose transferase</fullName>
    </recommendedName>
</protein>
<dbReference type="STRING" id="1090615.SAMN04515671_2793"/>
<dbReference type="AlphaFoldDB" id="A0A1H0PIN5"/>
<evidence type="ECO:0008006" key="5">
    <source>
        <dbReference type="Google" id="ProtNLM"/>
    </source>
</evidence>
<feature type="transmembrane region" description="Helical" evidence="2">
    <location>
        <begin position="362"/>
        <end position="378"/>
    </location>
</feature>
<sequence length="660" mass="70383">MARALCALTDSVPASAGHPALDEPVPTGPLPLDPAPRGDQPDDDRPVAPASGQTDRKWLRRLLGWRVGAGWLLLYLTLSLILRRDLLPHFATVTLTGGEGDPGLFMSWLGWAAHAITHGLDPLRNNFVQAPEGVSGVWNTSVLALGIPMTPITLWFGTAASYNVLLILSPALSAWTASIWLRRHTSALPAGVAALVFGFSPFMLAQIRGGHLHTTFLALIPVILILLENLLVRKDRPLWPTAPLLGLAIAVQYFIGSEVLLMLALTCIPVVLILAGVRRDVVRTRWRRVLAAGPVALLVAALLLAYGLSEQLSPRYRIVDPVISPVSHYTVPWGYLVHGTDNLYFGGKIARATLSPIENGSFIGWPLIAALLITLVVLRRRVLVVGAAAVVAAAAVCEVAPRIDLGSGRTLALSPLEWVQQHLPLTDNVLPVRMAFIVSLAASLVLAAGLAEMIERVRGRRPGRLVVNRTAGTAGIALIAVALLSTAPGKSSPVGHVPAVPAFFTDGALQRTVPQNATVMLAPMATVSNLHAEHWQSSAHFWFRQLGGYALRSNEDGSPNFYPRQRVLVRLFGVDGRGAAYSGPLTPALLAAARTELSDSGATFLIVGPSESTSAQVSLATQVAGRGPDRSVGGVELWDLRVHCVRPATVGPLCPAEQLR</sequence>
<keyword evidence="4" id="KW-1185">Reference proteome</keyword>
<keyword evidence="2" id="KW-1133">Transmembrane helix</keyword>
<keyword evidence="2" id="KW-0472">Membrane</keyword>
<name>A0A1H0PIN5_9ACTN</name>
<feature type="transmembrane region" description="Helical" evidence="2">
    <location>
        <begin position="466"/>
        <end position="484"/>
    </location>
</feature>
<feature type="transmembrane region" description="Helical" evidence="2">
    <location>
        <begin position="63"/>
        <end position="82"/>
    </location>
</feature>
<feature type="transmembrane region" description="Helical" evidence="2">
    <location>
        <begin position="238"/>
        <end position="255"/>
    </location>
</feature>
<feature type="transmembrane region" description="Helical" evidence="2">
    <location>
        <begin position="152"/>
        <end position="175"/>
    </location>
</feature>
<feature type="transmembrane region" description="Helical" evidence="2">
    <location>
        <begin position="289"/>
        <end position="308"/>
    </location>
</feature>